<dbReference type="GO" id="GO:0071944">
    <property type="term" value="C:cell periphery"/>
    <property type="evidence" value="ECO:0007669"/>
    <property type="project" value="UniProtKB-ARBA"/>
</dbReference>
<evidence type="ECO:0000256" key="4">
    <source>
        <dbReference type="ARBA" id="ARBA00023136"/>
    </source>
</evidence>
<evidence type="ECO:0000256" key="5">
    <source>
        <dbReference type="SAM" id="MobiDB-lite"/>
    </source>
</evidence>
<comment type="subcellular location">
    <subcellularLocation>
        <location evidence="1">Membrane</location>
        <topology evidence="1">Single-pass membrane protein</topology>
    </subcellularLocation>
</comment>
<dbReference type="AlphaFoldDB" id="A0A1S9RD22"/>
<evidence type="ECO:0000313" key="8">
    <source>
        <dbReference type="Proteomes" id="UP000190744"/>
    </source>
</evidence>
<name>A0A1S9RD22_PENBI</name>
<accession>A0A1S9RD22</accession>
<evidence type="ECO:0000256" key="6">
    <source>
        <dbReference type="SAM" id="Phobius"/>
    </source>
</evidence>
<evidence type="ECO:0000256" key="3">
    <source>
        <dbReference type="ARBA" id="ARBA00022989"/>
    </source>
</evidence>
<dbReference type="EMBL" id="LJBN01000203">
    <property type="protein sequence ID" value="OOQ83160.1"/>
    <property type="molecule type" value="Genomic_DNA"/>
</dbReference>
<proteinExistence type="predicted"/>
<feature type="region of interest" description="Disordered" evidence="5">
    <location>
        <begin position="133"/>
        <end position="153"/>
    </location>
</feature>
<keyword evidence="3 6" id="KW-1133">Transmembrane helix</keyword>
<keyword evidence="4 6" id="KW-0472">Membrane</keyword>
<keyword evidence="2 6" id="KW-0812">Transmembrane</keyword>
<protein>
    <submittedName>
        <fullName evidence="7">Uncharacterized protein</fullName>
    </submittedName>
</protein>
<sequence length="392" mass="42479">MANCYYLHSSVKKINYDDLPCGDVDQVGHNTTCCVRGSTCMSNGLCQNAGGDGYYSADCTDPTLEDPACQTHCGGFAGAQVVYNSTSKLWACCSYNGGQPNCSSTTDEVFAAPAPADLIRVIQLPVTGSATYSTSKSSATSVPSSSTPSALSTSSSAITPGAAAGIGVGAGVGVILVAGAFAFCFFKRRRQSASNKLNLFDDGRPQQREAVCYEDSKYTPPLFRYPSPEYMQVSATSLSQNLPIIIKCDIIDMESSLPEQLFLDIPVAEVINKKARIRMVEPWASRYCTAISEKRYGDAIYARYHIDGNAKDGIYTDQRDTGDGPCTLHETSVYDMIMEDARGYRECAPELYRDAMLFYSKSSPKDGRRDIIEGILRLGSNDSCMSYLTDSY</sequence>
<dbReference type="PANTHER" id="PTHR15549">
    <property type="entry name" value="PAIRED IMMUNOGLOBULIN-LIKE TYPE 2 RECEPTOR"/>
    <property type="match status" value="1"/>
</dbReference>
<feature type="transmembrane region" description="Helical" evidence="6">
    <location>
        <begin position="162"/>
        <end position="186"/>
    </location>
</feature>
<dbReference type="GO" id="GO:0016020">
    <property type="term" value="C:membrane"/>
    <property type="evidence" value="ECO:0007669"/>
    <property type="project" value="UniProtKB-SubCell"/>
</dbReference>
<organism evidence="7 8">
    <name type="scientific">Penicillium brasilianum</name>
    <dbReference type="NCBI Taxonomy" id="104259"/>
    <lineage>
        <taxon>Eukaryota</taxon>
        <taxon>Fungi</taxon>
        <taxon>Dikarya</taxon>
        <taxon>Ascomycota</taxon>
        <taxon>Pezizomycotina</taxon>
        <taxon>Eurotiomycetes</taxon>
        <taxon>Eurotiomycetidae</taxon>
        <taxon>Eurotiales</taxon>
        <taxon>Aspergillaceae</taxon>
        <taxon>Penicillium</taxon>
    </lineage>
</organism>
<dbReference type="InterPro" id="IPR051694">
    <property type="entry name" value="Immunoregulatory_rcpt-like"/>
</dbReference>
<gene>
    <name evidence="7" type="ORF">PEBR_36446</name>
</gene>
<evidence type="ECO:0000313" key="7">
    <source>
        <dbReference type="EMBL" id="OOQ83160.1"/>
    </source>
</evidence>
<reference evidence="8" key="1">
    <citation type="submission" date="2015-09" db="EMBL/GenBank/DDBJ databases">
        <authorList>
            <person name="Fill T.P."/>
            <person name="Baretta J.F."/>
            <person name="de Almeida L.G."/>
            <person name="Rocha M."/>
            <person name="de Souza D.H."/>
            <person name="Malavazi I."/>
            <person name="Cerdeira L.T."/>
            <person name="Hong H."/>
            <person name="Samborskyy M."/>
            <person name="de Vasconcelos A.T."/>
            <person name="Leadlay P."/>
            <person name="Rodrigues-Filho E."/>
        </authorList>
    </citation>
    <scope>NUCLEOTIDE SEQUENCE [LARGE SCALE GENOMIC DNA]</scope>
    <source>
        <strain evidence="8">LaBioMMi 136</strain>
    </source>
</reference>
<dbReference type="Proteomes" id="UP000190744">
    <property type="component" value="Unassembled WGS sequence"/>
</dbReference>
<evidence type="ECO:0000256" key="1">
    <source>
        <dbReference type="ARBA" id="ARBA00004167"/>
    </source>
</evidence>
<comment type="caution">
    <text evidence="7">The sequence shown here is derived from an EMBL/GenBank/DDBJ whole genome shotgun (WGS) entry which is preliminary data.</text>
</comment>
<evidence type="ECO:0000256" key="2">
    <source>
        <dbReference type="ARBA" id="ARBA00022692"/>
    </source>
</evidence>